<evidence type="ECO:0000313" key="3">
    <source>
        <dbReference type="Proteomes" id="UP000018949"/>
    </source>
</evidence>
<reference evidence="2 3" key="1">
    <citation type="submission" date="2013-12" db="EMBL/GenBank/DDBJ databases">
        <title>NBRP : Genome information of microbial organism related human and environment.</title>
        <authorList>
            <person name="Hattori M."/>
            <person name="Oshima K."/>
            <person name="Inaba H."/>
            <person name="Suda W."/>
            <person name="Sakamoto M."/>
            <person name="Iino T."/>
            <person name="Kitahara M."/>
            <person name="Oshida Y."/>
            <person name="Iida T."/>
            <person name="Kudo T."/>
            <person name="Itoh T."/>
            <person name="Ahmed I."/>
            <person name="Ohkuma M."/>
        </authorList>
    </citation>
    <scope>NUCLEOTIDE SEQUENCE [LARGE SCALE GENOMIC DNA]</scope>
    <source>
        <strain evidence="2 3">JCM 21738</strain>
    </source>
</reference>
<protein>
    <recommendedName>
        <fullName evidence="1">Aconitate hydratase A</fullName>
    </recommendedName>
</protein>
<gene>
    <name evidence="2" type="ORF">JCM21738_1479</name>
</gene>
<keyword evidence="3" id="KW-1185">Reference proteome</keyword>
<dbReference type="SUPFAM" id="SSF52016">
    <property type="entry name" value="LeuD/IlvD-like"/>
    <property type="match status" value="1"/>
</dbReference>
<dbReference type="AlphaFoldDB" id="W4RMC2"/>
<dbReference type="eggNOG" id="COG1048">
    <property type="taxonomic scope" value="Bacteria"/>
</dbReference>
<dbReference type="InterPro" id="IPR006249">
    <property type="entry name" value="Aconitase/IRP2"/>
</dbReference>
<dbReference type="InterPro" id="IPR015928">
    <property type="entry name" value="Aconitase/3IPM_dehydase_swvl"/>
</dbReference>
<comment type="caution">
    <text evidence="2">The sequence shown here is derived from an EMBL/GenBank/DDBJ whole genome shotgun (WGS) entry which is preliminary data.</text>
</comment>
<sequence>MGVLPLQFKAGENAETLGLTGRESFDVQIDEKVRPRDIITVTATDEDGNKKTFEVLVRFDSEVEIDYYRHGGILQMVLRDKLKA</sequence>
<proteinExistence type="predicted"/>
<evidence type="ECO:0000256" key="1">
    <source>
        <dbReference type="ARBA" id="ARBA00019378"/>
    </source>
</evidence>
<accession>W4RMC2</accession>
<dbReference type="Proteomes" id="UP000018949">
    <property type="component" value="Unassembled WGS sequence"/>
</dbReference>
<evidence type="ECO:0000313" key="2">
    <source>
        <dbReference type="EMBL" id="GAE44744.1"/>
    </source>
</evidence>
<dbReference type="Gene3D" id="3.20.19.10">
    <property type="entry name" value="Aconitase, domain 4"/>
    <property type="match status" value="1"/>
</dbReference>
<organism evidence="2 3">
    <name type="scientific">Mesobacillus boroniphilus JCM 21738</name>
    <dbReference type="NCBI Taxonomy" id="1294265"/>
    <lineage>
        <taxon>Bacteria</taxon>
        <taxon>Bacillati</taxon>
        <taxon>Bacillota</taxon>
        <taxon>Bacilli</taxon>
        <taxon>Bacillales</taxon>
        <taxon>Bacillaceae</taxon>
        <taxon>Mesobacillus</taxon>
    </lineage>
</organism>
<dbReference type="PANTHER" id="PTHR11670">
    <property type="entry name" value="ACONITASE/IRON-RESPONSIVE ELEMENT FAMILY MEMBER"/>
    <property type="match status" value="1"/>
</dbReference>
<dbReference type="EMBL" id="BAUW01000011">
    <property type="protein sequence ID" value="GAE44744.1"/>
    <property type="molecule type" value="Genomic_DNA"/>
</dbReference>
<name>W4RMC2_9BACI</name>